<evidence type="ECO:0000313" key="10">
    <source>
        <dbReference type="EMBL" id="CAB4848316.1"/>
    </source>
</evidence>
<keyword evidence="4 6" id="KW-0472">Membrane</keyword>
<proteinExistence type="predicted"/>
<name>A0A6J6QWG7_9ZZZZ</name>
<protein>
    <submittedName>
        <fullName evidence="8">Unannotated protein</fullName>
    </submittedName>
</protein>
<organism evidence="8">
    <name type="scientific">freshwater metagenome</name>
    <dbReference type="NCBI Taxonomy" id="449393"/>
    <lineage>
        <taxon>unclassified sequences</taxon>
        <taxon>metagenomes</taxon>
        <taxon>ecological metagenomes</taxon>
    </lineage>
</organism>
<evidence type="ECO:0000313" key="7">
    <source>
        <dbReference type="EMBL" id="CAB4362917.1"/>
    </source>
</evidence>
<evidence type="ECO:0000313" key="8">
    <source>
        <dbReference type="EMBL" id="CAB4711524.1"/>
    </source>
</evidence>
<dbReference type="EMBL" id="CAFBIY010000025">
    <property type="protein sequence ID" value="CAB4848316.1"/>
    <property type="molecule type" value="Genomic_DNA"/>
</dbReference>
<evidence type="ECO:0000313" key="9">
    <source>
        <dbReference type="EMBL" id="CAB4802259.1"/>
    </source>
</evidence>
<dbReference type="EMBL" id="CAFAAV010000008">
    <property type="protein sequence ID" value="CAB4802259.1"/>
    <property type="molecule type" value="Genomic_DNA"/>
</dbReference>
<gene>
    <name evidence="8" type="ORF">UFOPK2656_00706</name>
    <name evidence="9" type="ORF">UFOPK3099_00189</name>
    <name evidence="10" type="ORF">UFOPK3267_00675</name>
    <name evidence="11" type="ORF">UFOPK3651_00744</name>
    <name evidence="12" type="ORF">UFOPK3931_02213</name>
    <name evidence="7" type="ORF">UFOPK4189_00704</name>
</gene>
<evidence type="ECO:0000256" key="1">
    <source>
        <dbReference type="ARBA" id="ARBA00022475"/>
    </source>
</evidence>
<evidence type="ECO:0000256" key="5">
    <source>
        <dbReference type="SAM" id="MobiDB-lite"/>
    </source>
</evidence>
<feature type="transmembrane region" description="Helical" evidence="6">
    <location>
        <begin position="56"/>
        <end position="78"/>
    </location>
</feature>
<evidence type="ECO:0000256" key="6">
    <source>
        <dbReference type="SAM" id="Phobius"/>
    </source>
</evidence>
<feature type="transmembrane region" description="Helical" evidence="6">
    <location>
        <begin position="84"/>
        <end position="102"/>
    </location>
</feature>
<dbReference type="Pfam" id="PF06781">
    <property type="entry name" value="CrgA"/>
    <property type="match status" value="1"/>
</dbReference>
<keyword evidence="2 6" id="KW-0812">Transmembrane</keyword>
<evidence type="ECO:0000313" key="11">
    <source>
        <dbReference type="EMBL" id="CAB4919144.1"/>
    </source>
</evidence>
<accession>A0A6J6QWG7</accession>
<dbReference type="AlphaFoldDB" id="A0A6J6QWG7"/>
<feature type="region of interest" description="Disordered" evidence="5">
    <location>
        <begin position="1"/>
        <end position="47"/>
    </location>
</feature>
<evidence type="ECO:0000313" key="12">
    <source>
        <dbReference type="EMBL" id="CAB5001976.1"/>
    </source>
</evidence>
<sequence length="106" mass="11719">MAPPKRKTTGRITPKGTKPGQVTAMAREAAHHDSSISQSSRYTPPTPKEYYESPKWIPIMMAVFIGLGVVSIILRYVVPAFENTNTPVLIGLVFMLAGLFTATKWR</sequence>
<keyword evidence="1" id="KW-1003">Cell membrane</keyword>
<evidence type="ECO:0000256" key="2">
    <source>
        <dbReference type="ARBA" id="ARBA00022692"/>
    </source>
</evidence>
<evidence type="ECO:0000256" key="3">
    <source>
        <dbReference type="ARBA" id="ARBA00022989"/>
    </source>
</evidence>
<evidence type="ECO:0000256" key="4">
    <source>
        <dbReference type="ARBA" id="ARBA00023136"/>
    </source>
</evidence>
<dbReference type="EMBL" id="CAFBOL010000070">
    <property type="protein sequence ID" value="CAB5001976.1"/>
    <property type="molecule type" value="Genomic_DNA"/>
</dbReference>
<reference evidence="8" key="1">
    <citation type="submission" date="2020-05" db="EMBL/GenBank/DDBJ databases">
        <authorList>
            <person name="Chiriac C."/>
            <person name="Salcher M."/>
            <person name="Ghai R."/>
            <person name="Kavagutti S V."/>
        </authorList>
    </citation>
    <scope>NUCLEOTIDE SEQUENCE</scope>
</reference>
<dbReference type="EMBL" id="CAFBMT010000003">
    <property type="protein sequence ID" value="CAB4919144.1"/>
    <property type="molecule type" value="Genomic_DNA"/>
</dbReference>
<keyword evidence="3 6" id="KW-1133">Transmembrane helix</keyword>
<dbReference type="EMBL" id="CAESGF010000003">
    <property type="protein sequence ID" value="CAB4362917.1"/>
    <property type="molecule type" value="Genomic_DNA"/>
</dbReference>
<dbReference type="InterPro" id="IPR009619">
    <property type="entry name" value="CrgA"/>
</dbReference>
<dbReference type="EMBL" id="CAEZYF010000003">
    <property type="protein sequence ID" value="CAB4711524.1"/>
    <property type="molecule type" value="Genomic_DNA"/>
</dbReference>